<proteinExistence type="inferred from homology"/>
<evidence type="ECO:0000313" key="6">
    <source>
        <dbReference type="Proteomes" id="UP000010116"/>
    </source>
</evidence>
<evidence type="ECO:0000313" key="5">
    <source>
        <dbReference type="EMBL" id="EJP72909.1"/>
    </source>
</evidence>
<dbReference type="HOGENOM" id="CLU_2131783_0_0_6"/>
<sequence>MNKNEISTSLVDEKSQATLITGLPVNTDYSNESMKKFIQDFKTWKKIRMLGSAAMAAAYIASGRADVYKESGTNLWDIAAGVAIVRAAGGEAKISNLKDDFSLDIHISNGLLA</sequence>
<dbReference type="SUPFAM" id="SSF56655">
    <property type="entry name" value="Carbohydrate phosphatase"/>
    <property type="match status" value="1"/>
</dbReference>
<feature type="binding site" evidence="4">
    <location>
        <position position="77"/>
    </location>
    <ligand>
        <name>Mg(2+)</name>
        <dbReference type="ChEBI" id="CHEBI:18420"/>
        <label>1</label>
        <note>catalytic</note>
    </ligand>
</feature>
<dbReference type="Gene3D" id="3.40.190.80">
    <property type="match status" value="1"/>
</dbReference>
<comment type="cofactor">
    <cofactor evidence="4">
        <name>Mg(2+)</name>
        <dbReference type="ChEBI" id="CHEBI:18420"/>
    </cofactor>
</comment>
<gene>
    <name evidence="5" type="ORF">NT02SARS_0720</name>
</gene>
<organism evidence="5 6">
    <name type="scientific">SAR86 cluster bacterium SAR86B</name>
    <dbReference type="NCBI Taxonomy" id="1123867"/>
    <lineage>
        <taxon>Bacteria</taxon>
        <taxon>Pseudomonadati</taxon>
        <taxon>Pseudomonadota</taxon>
        <taxon>Gammaproteobacteria</taxon>
        <taxon>SAR86 cluster</taxon>
    </lineage>
</organism>
<name>J4KSL4_9GAMM</name>
<evidence type="ECO:0000256" key="2">
    <source>
        <dbReference type="ARBA" id="ARBA00022723"/>
    </source>
</evidence>
<evidence type="ECO:0000256" key="1">
    <source>
        <dbReference type="ARBA" id="ARBA00009759"/>
    </source>
</evidence>
<dbReference type="AlphaFoldDB" id="J4KSL4"/>
<evidence type="ECO:0000256" key="4">
    <source>
        <dbReference type="PIRSR" id="PIRSR600760-2"/>
    </source>
</evidence>
<dbReference type="PANTHER" id="PTHR20854">
    <property type="entry name" value="INOSITOL MONOPHOSPHATASE"/>
    <property type="match status" value="1"/>
</dbReference>
<dbReference type="InterPro" id="IPR020550">
    <property type="entry name" value="Inositol_monophosphatase_CS"/>
</dbReference>
<dbReference type="Proteomes" id="UP000010116">
    <property type="component" value="Unassembled WGS sequence"/>
</dbReference>
<dbReference type="GO" id="GO:0006020">
    <property type="term" value="P:inositol metabolic process"/>
    <property type="evidence" value="ECO:0007669"/>
    <property type="project" value="TreeGrafter"/>
</dbReference>
<dbReference type="GO" id="GO:0008934">
    <property type="term" value="F:inositol monophosphate 1-phosphatase activity"/>
    <property type="evidence" value="ECO:0007669"/>
    <property type="project" value="TreeGrafter"/>
</dbReference>
<dbReference type="PRINTS" id="PR00377">
    <property type="entry name" value="IMPHPHTASES"/>
</dbReference>
<dbReference type="GO" id="GO:0046854">
    <property type="term" value="P:phosphatidylinositol phosphate biosynthetic process"/>
    <property type="evidence" value="ECO:0007669"/>
    <property type="project" value="InterPro"/>
</dbReference>
<keyword evidence="3 4" id="KW-0460">Magnesium</keyword>
<dbReference type="Pfam" id="PF00459">
    <property type="entry name" value="Inositol_P"/>
    <property type="match status" value="1"/>
</dbReference>
<evidence type="ECO:0000256" key="3">
    <source>
        <dbReference type="ARBA" id="ARBA00022842"/>
    </source>
</evidence>
<protein>
    <submittedName>
        <fullName evidence="5">Inositol monophosphatase family protein</fullName>
    </submittedName>
</protein>
<comment type="similarity">
    <text evidence="1">Belongs to the inositol monophosphatase superfamily.</text>
</comment>
<dbReference type="InterPro" id="IPR000760">
    <property type="entry name" value="Inositol_monophosphatase-like"/>
</dbReference>
<dbReference type="EMBL" id="JH611185">
    <property type="protein sequence ID" value="EJP72909.1"/>
    <property type="molecule type" value="Genomic_DNA"/>
</dbReference>
<dbReference type="GO" id="GO:0046872">
    <property type="term" value="F:metal ion binding"/>
    <property type="evidence" value="ECO:0007669"/>
    <property type="project" value="UniProtKB-KW"/>
</dbReference>
<reference evidence="5 6" key="1">
    <citation type="journal article" date="2012" name="ISME J.">
        <title>Genomic insights to SAR86, an abundant and uncultivated marine bacterial lineage.</title>
        <authorList>
            <person name="Dupont C.L."/>
            <person name="Rusch D.B."/>
            <person name="Yooseph S."/>
            <person name="Lombardo M.J."/>
            <person name="Richter R.A."/>
            <person name="Valas R."/>
            <person name="Novotny M."/>
            <person name="Yee-Greenbaum J."/>
            <person name="Selengut J.D."/>
            <person name="Haft D.H."/>
            <person name="Halpern A.L."/>
            <person name="Lasken R.S."/>
            <person name="Nealson K."/>
            <person name="Friedman R."/>
            <person name="Venter J.C."/>
        </authorList>
    </citation>
    <scope>NUCLEOTIDE SEQUENCE [LARGE SCALE GENOMIC DNA]</scope>
</reference>
<dbReference type="PANTHER" id="PTHR20854:SF4">
    <property type="entry name" value="INOSITOL-1-MONOPHOSPHATASE-RELATED"/>
    <property type="match status" value="1"/>
</dbReference>
<dbReference type="PROSITE" id="PS00630">
    <property type="entry name" value="IMP_2"/>
    <property type="match status" value="1"/>
</dbReference>
<dbReference type="GO" id="GO:0007165">
    <property type="term" value="P:signal transduction"/>
    <property type="evidence" value="ECO:0007669"/>
    <property type="project" value="TreeGrafter"/>
</dbReference>
<keyword evidence="2 4" id="KW-0479">Metal-binding</keyword>
<accession>J4KSL4</accession>